<proteinExistence type="predicted"/>
<dbReference type="AlphaFoldDB" id="A0A840QEG2"/>
<evidence type="ECO:0000313" key="2">
    <source>
        <dbReference type="Proteomes" id="UP000584374"/>
    </source>
</evidence>
<keyword evidence="1" id="KW-0808">Transferase</keyword>
<accession>A0A840QEG2</accession>
<dbReference type="EC" id="2.4.1.285" evidence="1"/>
<dbReference type="EMBL" id="JACHIW010000002">
    <property type="protein sequence ID" value="MBB5158816.1"/>
    <property type="molecule type" value="Genomic_DNA"/>
</dbReference>
<dbReference type="RefSeq" id="WP_184730816.1">
    <property type="nucleotide sequence ID" value="NZ_JACHIW010000002.1"/>
</dbReference>
<organism evidence="1 2">
    <name type="scientific">Saccharopolyspora phatthalungensis</name>
    <dbReference type="NCBI Taxonomy" id="664693"/>
    <lineage>
        <taxon>Bacteria</taxon>
        <taxon>Bacillati</taxon>
        <taxon>Actinomycetota</taxon>
        <taxon>Actinomycetes</taxon>
        <taxon>Pseudonocardiales</taxon>
        <taxon>Pseudonocardiaceae</taxon>
        <taxon>Saccharopolyspora</taxon>
    </lineage>
</organism>
<dbReference type="SUPFAM" id="SSF53756">
    <property type="entry name" value="UDP-Glycosyltransferase/glycogen phosphorylase"/>
    <property type="match status" value="1"/>
</dbReference>
<dbReference type="Proteomes" id="UP000584374">
    <property type="component" value="Unassembled WGS sequence"/>
</dbReference>
<name>A0A840QEG2_9PSEU</name>
<dbReference type="GO" id="GO:0016757">
    <property type="term" value="F:glycosyltransferase activity"/>
    <property type="evidence" value="ECO:0007669"/>
    <property type="project" value="UniProtKB-KW"/>
</dbReference>
<comment type="caution">
    <text evidence="1">The sequence shown here is derived from an EMBL/GenBank/DDBJ whole genome shotgun (WGS) entry which is preliminary data.</text>
</comment>
<keyword evidence="2" id="KW-1185">Reference proteome</keyword>
<gene>
    <name evidence="1" type="ORF">BJ970_006415</name>
</gene>
<keyword evidence="1" id="KW-0328">Glycosyltransferase</keyword>
<evidence type="ECO:0000313" key="1">
    <source>
        <dbReference type="EMBL" id="MBB5158816.1"/>
    </source>
</evidence>
<protein>
    <submittedName>
        <fullName evidence="1">UDP-N-acetyl-D-glucosamine:ribostamycin N-acetyl-D-glucosaminyltransferase</fullName>
        <ecNumber evidence="1">2.4.1.285</ecNumber>
    </submittedName>
</protein>
<sequence length="328" mass="36041">MPDRPRVLIEVYDDGFDTTRSWGGVETALWHLIAGLRGAGVEVDCYPAREGDPETVAARVRRERVDAVFPLVESEIFTGSGEPGLSARVVRIWHDVSRIAPDLSTPPPCPAHTTGAAGRCIAARARPDGPMTEVFLRPAAWTRCFHRAHVIPWAADHLPRVDAGDPRGPLVLQLGKIDNDAAERCVRKLLAHGRPLRLIFSGWSRTGREARVRFARFAYHDLVDLVDFYDIRADWTRVFAGASVLVLPSRFHETFNFLAAESVQVGVPVVALGGAGELGRFASWQAPDLDALTERLLAEPGTPSPRPRAEAGWAEIARRYATVIAELP</sequence>
<dbReference type="Gene3D" id="3.40.50.2000">
    <property type="entry name" value="Glycogen Phosphorylase B"/>
    <property type="match status" value="1"/>
</dbReference>
<reference evidence="1 2" key="1">
    <citation type="submission" date="2020-08" db="EMBL/GenBank/DDBJ databases">
        <title>Sequencing the genomes of 1000 actinobacteria strains.</title>
        <authorList>
            <person name="Klenk H.-P."/>
        </authorList>
    </citation>
    <scope>NUCLEOTIDE SEQUENCE [LARGE SCALE GENOMIC DNA]</scope>
    <source>
        <strain evidence="1 2">DSM 45584</strain>
    </source>
</reference>
<dbReference type="Pfam" id="PF20706">
    <property type="entry name" value="GT4-conflict"/>
    <property type="match status" value="1"/>
</dbReference>